<accession>A0A0J7KHA6</accession>
<dbReference type="InterPro" id="IPR043128">
    <property type="entry name" value="Rev_trsase/Diguanyl_cyclase"/>
</dbReference>
<evidence type="ECO:0000256" key="1">
    <source>
        <dbReference type="SAM" id="MobiDB-lite"/>
    </source>
</evidence>
<dbReference type="AlphaFoldDB" id="A0A0J7KHA6"/>
<dbReference type="SUPFAM" id="SSF56672">
    <property type="entry name" value="DNA/RNA polymerases"/>
    <property type="match status" value="1"/>
</dbReference>
<gene>
    <name evidence="3" type="ORF">RF55_10741</name>
</gene>
<name>A0A0J7KHA6_LASNI</name>
<protein>
    <submittedName>
        <fullName evidence="3">Rna-directed dna polymerase from mobile element jockey-like protein</fullName>
    </submittedName>
</protein>
<keyword evidence="3" id="KW-0548">Nucleotidyltransferase</keyword>
<evidence type="ECO:0000313" key="3">
    <source>
        <dbReference type="EMBL" id="KMQ89609.1"/>
    </source>
</evidence>
<dbReference type="PANTHER" id="PTHR47027">
    <property type="entry name" value="REVERSE TRANSCRIPTASE DOMAIN-CONTAINING PROTEIN"/>
    <property type="match status" value="1"/>
</dbReference>
<dbReference type="GO" id="GO:0003964">
    <property type="term" value="F:RNA-directed DNA polymerase activity"/>
    <property type="evidence" value="ECO:0007669"/>
    <property type="project" value="UniProtKB-KW"/>
</dbReference>
<dbReference type="PROSITE" id="PS50878">
    <property type="entry name" value="RT_POL"/>
    <property type="match status" value="1"/>
</dbReference>
<keyword evidence="3" id="KW-0695">RNA-directed DNA polymerase</keyword>
<evidence type="ECO:0000259" key="2">
    <source>
        <dbReference type="PROSITE" id="PS50878"/>
    </source>
</evidence>
<feature type="region of interest" description="Disordered" evidence="1">
    <location>
        <begin position="159"/>
        <end position="190"/>
    </location>
</feature>
<reference evidence="3 4" key="1">
    <citation type="submission" date="2015-04" db="EMBL/GenBank/DDBJ databases">
        <title>Lasius niger genome sequencing.</title>
        <authorList>
            <person name="Konorov E.A."/>
            <person name="Nikitin M.A."/>
            <person name="Kirill M.V."/>
            <person name="Chang P."/>
        </authorList>
    </citation>
    <scope>NUCLEOTIDE SEQUENCE [LARGE SCALE GENOMIC DNA]</scope>
    <source>
        <tissue evidence="3">Whole</tissue>
    </source>
</reference>
<feature type="domain" description="Reverse transcriptase" evidence="2">
    <location>
        <begin position="101"/>
        <end position="367"/>
    </location>
</feature>
<feature type="compositionally biased region" description="Basic and acidic residues" evidence="1">
    <location>
        <begin position="159"/>
        <end position="172"/>
    </location>
</feature>
<dbReference type="InterPro" id="IPR000477">
    <property type="entry name" value="RT_dom"/>
</dbReference>
<keyword evidence="4" id="KW-1185">Reference proteome</keyword>
<organism evidence="3 4">
    <name type="scientific">Lasius niger</name>
    <name type="common">Black garden ant</name>
    <dbReference type="NCBI Taxonomy" id="67767"/>
    <lineage>
        <taxon>Eukaryota</taxon>
        <taxon>Metazoa</taxon>
        <taxon>Ecdysozoa</taxon>
        <taxon>Arthropoda</taxon>
        <taxon>Hexapoda</taxon>
        <taxon>Insecta</taxon>
        <taxon>Pterygota</taxon>
        <taxon>Neoptera</taxon>
        <taxon>Endopterygota</taxon>
        <taxon>Hymenoptera</taxon>
        <taxon>Apocrita</taxon>
        <taxon>Aculeata</taxon>
        <taxon>Formicoidea</taxon>
        <taxon>Formicidae</taxon>
        <taxon>Formicinae</taxon>
        <taxon>Lasius</taxon>
        <taxon>Lasius</taxon>
    </lineage>
</organism>
<comment type="caution">
    <text evidence="3">The sequence shown here is derived from an EMBL/GenBank/DDBJ whole genome shotgun (WGS) entry which is preliminary data.</text>
</comment>
<dbReference type="Pfam" id="PF00078">
    <property type="entry name" value="RVT_1"/>
    <property type="match status" value="1"/>
</dbReference>
<keyword evidence="3" id="KW-0808">Transferase</keyword>
<dbReference type="EMBL" id="LBMM01007578">
    <property type="protein sequence ID" value="KMQ89609.1"/>
    <property type="molecule type" value="Genomic_DNA"/>
</dbReference>
<dbReference type="PANTHER" id="PTHR47027:SF20">
    <property type="entry name" value="REVERSE TRANSCRIPTASE-LIKE PROTEIN WITH RNA-DIRECTED DNA POLYMERASE DOMAIN"/>
    <property type="match status" value="1"/>
</dbReference>
<dbReference type="Proteomes" id="UP000036403">
    <property type="component" value="Unassembled WGS sequence"/>
</dbReference>
<dbReference type="OrthoDB" id="7698480at2759"/>
<proteinExistence type="predicted"/>
<dbReference type="STRING" id="67767.A0A0J7KHA6"/>
<dbReference type="PaxDb" id="67767-A0A0J7KHA6"/>
<dbReference type="InterPro" id="IPR043502">
    <property type="entry name" value="DNA/RNA_pol_sf"/>
</dbReference>
<dbReference type="Gene3D" id="3.30.70.270">
    <property type="match status" value="1"/>
</dbReference>
<feature type="non-terminal residue" evidence="3">
    <location>
        <position position="423"/>
    </location>
</feature>
<sequence length="423" mass="51240">MKKEEMVKCDWSQEEIEHYRKEIEGWRHSETGNEELWQKISDKIDKSTRKIKVKKGRDLGKKWFNAEWKKRKRLLRKELRKWRKGKLSREEYVKKRKEYKRWCKEERKRQEKREEKIEKIKTETEAWRYINKFRKKRNSLENSIEMDEWKRHFMEMLEGTEEKTDMKGKKDEREEEEKKEENGKNNGRIGGAEVKAQTFDKVNREILSERMKKIGISNILRNRIMEIYKETKNTIRIGKEESEVFWTEQGVRQGCPISPTLFNIYIEDLEDEMKRGQIGGIKINREKVWSIMYADDVVLLAETEGELKDTMRRFRKYLGRKKLLLNAEKSKVLVFEKGRGKKRERSWMWGGDKIEEVKEIKYLGYILQKNGGPEKQIRESYRKAMVAMKNTWSIGERIFNKDFRRRMKMFKALVNSVALYGAE</sequence>
<evidence type="ECO:0000313" key="4">
    <source>
        <dbReference type="Proteomes" id="UP000036403"/>
    </source>
</evidence>